<name>A0ABZ2W320_9GAMM</name>
<sequence>MKITDETLSAFLDSELSSAEMAAVREQLAVDPSLADRLAELAAVDSELQGHYSSIDDRPLPAAVSRMLAEEDRRAASGANDHVIAFPWWRRLREHSGKAIAAAVVAGFALAQWLTLPSDGNPAWPAVAEILESQPSGQAYSASDDAMLTPRLTFRNQTGEWCRQFGLDAGNTASEQIACRTQSGTWEQRVQVETGQPVTADGYQTASGGSLLDDQLDQMMSGPPLGPEAESALLGQQWKR</sequence>
<evidence type="ECO:0008006" key="4">
    <source>
        <dbReference type="Google" id="ProtNLM"/>
    </source>
</evidence>
<dbReference type="Proteomes" id="UP001475781">
    <property type="component" value="Chromosome"/>
</dbReference>
<feature type="region of interest" description="Disordered" evidence="1">
    <location>
        <begin position="196"/>
        <end position="240"/>
    </location>
</feature>
<organism evidence="2 3">
    <name type="scientific">Marinobacter metalliresistant</name>
    <dbReference type="NCBI Taxonomy" id="2961995"/>
    <lineage>
        <taxon>Bacteria</taxon>
        <taxon>Pseudomonadati</taxon>
        <taxon>Pseudomonadota</taxon>
        <taxon>Gammaproteobacteria</taxon>
        <taxon>Pseudomonadales</taxon>
        <taxon>Marinobacteraceae</taxon>
        <taxon>Marinobacter</taxon>
    </lineage>
</organism>
<protein>
    <recommendedName>
        <fullName evidence="4">Zinc-finger domain-containing protein</fullName>
    </recommendedName>
</protein>
<evidence type="ECO:0000313" key="2">
    <source>
        <dbReference type="EMBL" id="WZF88829.1"/>
    </source>
</evidence>
<gene>
    <name evidence="2" type="ORF">NLK58_00990</name>
</gene>
<keyword evidence="3" id="KW-1185">Reference proteome</keyword>
<evidence type="ECO:0000313" key="3">
    <source>
        <dbReference type="Proteomes" id="UP001475781"/>
    </source>
</evidence>
<accession>A0ABZ2W320</accession>
<dbReference type="RefSeq" id="WP_341581812.1">
    <property type="nucleotide sequence ID" value="NZ_CP101118.1"/>
</dbReference>
<reference evidence="2 3" key="1">
    <citation type="submission" date="2022-07" db="EMBL/GenBank/DDBJ databases">
        <title>A copper resistant bacterium isolated from sediment samples of deep sea hydrothermal areas.</title>
        <authorList>
            <person name="Zeng X."/>
        </authorList>
    </citation>
    <scope>NUCLEOTIDE SEQUENCE [LARGE SCALE GENOMIC DNA]</scope>
    <source>
        <strain evidence="3">CuT 6</strain>
    </source>
</reference>
<dbReference type="EMBL" id="CP101118">
    <property type="protein sequence ID" value="WZF88829.1"/>
    <property type="molecule type" value="Genomic_DNA"/>
</dbReference>
<evidence type="ECO:0000256" key="1">
    <source>
        <dbReference type="SAM" id="MobiDB-lite"/>
    </source>
</evidence>
<feature type="compositionally biased region" description="Polar residues" evidence="1">
    <location>
        <begin position="196"/>
        <end position="208"/>
    </location>
</feature>
<proteinExistence type="predicted"/>